<keyword evidence="2" id="KW-1185">Reference proteome</keyword>
<gene>
    <name evidence="1" type="ORF">MF672_017795</name>
</gene>
<dbReference type="EMBL" id="JAKRKC020000001">
    <property type="protein sequence ID" value="MCK2215627.1"/>
    <property type="molecule type" value="Genomic_DNA"/>
</dbReference>
<comment type="caution">
    <text evidence="1">The sequence shown here is derived from an EMBL/GenBank/DDBJ whole genome shotgun (WGS) entry which is preliminary data.</text>
</comment>
<evidence type="ECO:0000313" key="1">
    <source>
        <dbReference type="EMBL" id="MCK2215627.1"/>
    </source>
</evidence>
<accession>A0ABT0FTG6</accession>
<organism evidence="1 2">
    <name type="scientific">Actinomadura luzonensis</name>
    <dbReference type="NCBI Taxonomy" id="2805427"/>
    <lineage>
        <taxon>Bacteria</taxon>
        <taxon>Bacillati</taxon>
        <taxon>Actinomycetota</taxon>
        <taxon>Actinomycetes</taxon>
        <taxon>Streptosporangiales</taxon>
        <taxon>Thermomonosporaceae</taxon>
        <taxon>Actinomadura</taxon>
    </lineage>
</organism>
<sequence>MRRQLADTEVTAAIEAALATAAWVPRALKDGHHLTDRLPGERGHARRAAAVCLARPGFEEHTEELRLALSGAGGWPAVELAALFTVLAERGFAYGDEDWLALALKPAAALGDEGRMMLWEPLRPLIEALAGSGCGILRGPGWRRSSRGGGR</sequence>
<evidence type="ECO:0000313" key="2">
    <source>
        <dbReference type="Proteomes" id="UP001317259"/>
    </source>
</evidence>
<proteinExistence type="predicted"/>
<protein>
    <submittedName>
        <fullName evidence="1">Uncharacterized protein</fullName>
    </submittedName>
</protein>
<dbReference type="Proteomes" id="UP001317259">
    <property type="component" value="Unassembled WGS sequence"/>
</dbReference>
<reference evidence="1 2" key="1">
    <citation type="submission" date="2022-04" db="EMBL/GenBank/DDBJ databases">
        <title>Genome draft of Actinomadura sp. ATCC 31491.</title>
        <authorList>
            <person name="Shi X."/>
            <person name="Du Y."/>
        </authorList>
    </citation>
    <scope>NUCLEOTIDE SEQUENCE [LARGE SCALE GENOMIC DNA]</scope>
    <source>
        <strain evidence="1 2">ATCC 31491</strain>
    </source>
</reference>
<name>A0ABT0FTG6_9ACTN</name>
<dbReference type="RefSeq" id="WP_242382619.1">
    <property type="nucleotide sequence ID" value="NZ_JAKRKC020000001.1"/>
</dbReference>